<accession>A0ABZ0KZI6</accession>
<organism evidence="1 2">
    <name type="scientific">Sporosarcina jeotgali</name>
    <dbReference type="NCBI Taxonomy" id="3020056"/>
    <lineage>
        <taxon>Bacteria</taxon>
        <taxon>Bacillati</taxon>
        <taxon>Bacillota</taxon>
        <taxon>Bacilli</taxon>
        <taxon>Bacillales</taxon>
        <taxon>Caryophanaceae</taxon>
        <taxon>Sporosarcina</taxon>
    </lineage>
</organism>
<reference evidence="1 2" key="1">
    <citation type="submission" date="2023-01" db="EMBL/GenBank/DDBJ databases">
        <title>Sporosarcina sp. nov., isolated from Korean tranditional fermented seafood 'Jeotgal'.</title>
        <authorList>
            <person name="Yang A.-I."/>
        </authorList>
    </citation>
    <scope>NUCLEOTIDE SEQUENCE [LARGE SCALE GENOMIC DNA]</scope>
    <source>
        <strain evidence="1 2">B2O-1</strain>
    </source>
</reference>
<name>A0ABZ0KZI6_9BACL</name>
<keyword evidence="2" id="KW-1185">Reference proteome</keyword>
<evidence type="ECO:0000313" key="2">
    <source>
        <dbReference type="Proteomes" id="UP001303532"/>
    </source>
</evidence>
<sequence>MTNEDVNKLSDMLLQSLYDYHFAYNGESYTLPKAMLSADVNSKLAIEYLIEKEYAVDTGGESDNLVLAITANGMEYIKNKQIH</sequence>
<gene>
    <name evidence="1" type="ORF">PGH26_07635</name>
</gene>
<dbReference type="RefSeq" id="WP_323693389.1">
    <property type="nucleotide sequence ID" value="NZ_CP116341.1"/>
</dbReference>
<evidence type="ECO:0000313" key="1">
    <source>
        <dbReference type="EMBL" id="WOV85794.1"/>
    </source>
</evidence>
<protein>
    <submittedName>
        <fullName evidence="1">Uncharacterized protein</fullName>
    </submittedName>
</protein>
<dbReference type="EMBL" id="CP116341">
    <property type="protein sequence ID" value="WOV85794.1"/>
    <property type="molecule type" value="Genomic_DNA"/>
</dbReference>
<dbReference type="Proteomes" id="UP001303532">
    <property type="component" value="Chromosome"/>
</dbReference>
<proteinExistence type="predicted"/>